<sequence>MINNKNKVSGMKNNTNQRSTWNSQIGFLLAAIGSAIGLGNIWRFSYLTFEYGGGAFLIPYFTALFVAGIPLMILEYGVGHREQGASPLSLARIHTNTEWIGWWMPMAAMFGIMLYYAVIIGYCVIYFLLSLNLSWGTDTQDFFFTSLLQISDSPLNLGGLRLPITTATLFVWVICWVICYQEINHGIELACKIFIPLLFVLTLILVVWGFTLPGAMQGIKTYLTPDFEILKQFDVWTAAFGQIFFTLSLGFGIMITYASYLPRKTNIFGNALITSITNCLFSFVAGFAVFSVIGFMAHKAGLPISKVIKEGPQLAFVVYPEAINNLPFMRSTFGMIFFFVLIIAGISSGISLIEAFTCAFKDKFGWDRKKVVSMICIIGFAGSVIFTTRAGLMLLDITDHFVTNYGLIFGGIVECVIIGWILKSHKLRSHINTFKTSEYFKIGFWWDICIRFVTPAALTFILLKALTKELQAPYGDYPLDAVILFGVDWIIILGIVSVSLTFYPWKPELLKRKHIPEDEHLLT</sequence>
<feature type="transmembrane region" description="Helical" evidence="6">
    <location>
        <begin position="335"/>
        <end position="359"/>
    </location>
</feature>
<dbReference type="PRINTS" id="PR00176">
    <property type="entry name" value="NANEUSMPORT"/>
</dbReference>
<feature type="transmembrane region" description="Helical" evidence="6">
    <location>
        <begin position="21"/>
        <end position="42"/>
    </location>
</feature>
<evidence type="ECO:0000313" key="7">
    <source>
        <dbReference type="EMBL" id="RJP58426.1"/>
    </source>
</evidence>
<evidence type="ECO:0000256" key="6">
    <source>
        <dbReference type="SAM" id="Phobius"/>
    </source>
</evidence>
<gene>
    <name evidence="7" type="ORF">C4541_08190</name>
</gene>
<dbReference type="GO" id="GO:0005886">
    <property type="term" value="C:plasma membrane"/>
    <property type="evidence" value="ECO:0007669"/>
    <property type="project" value="TreeGrafter"/>
</dbReference>
<feature type="transmembrane region" description="Helical" evidence="6">
    <location>
        <begin position="371"/>
        <end position="395"/>
    </location>
</feature>
<evidence type="ECO:0000313" key="8">
    <source>
        <dbReference type="Proteomes" id="UP000266426"/>
    </source>
</evidence>
<feature type="transmembrane region" description="Helical" evidence="6">
    <location>
        <begin position="54"/>
        <end position="78"/>
    </location>
</feature>
<feature type="transmembrane region" description="Helical" evidence="6">
    <location>
        <begin position="401"/>
        <end position="422"/>
    </location>
</feature>
<feature type="transmembrane region" description="Helical" evidence="6">
    <location>
        <begin position="235"/>
        <end position="260"/>
    </location>
</feature>
<feature type="transmembrane region" description="Helical" evidence="6">
    <location>
        <begin position="162"/>
        <end position="181"/>
    </location>
</feature>
<dbReference type="PROSITE" id="PS50267">
    <property type="entry name" value="NA_NEUROTRAN_SYMP_3"/>
    <property type="match status" value="1"/>
</dbReference>
<dbReference type="PANTHER" id="PTHR11616:SF240">
    <property type="entry name" value="BLOATED TUBULES, ISOFORM B-RELATED"/>
    <property type="match status" value="1"/>
</dbReference>
<keyword evidence="3 6" id="KW-0812">Transmembrane</keyword>
<dbReference type="InterPro" id="IPR037272">
    <property type="entry name" value="SNS_sf"/>
</dbReference>
<evidence type="ECO:0000256" key="4">
    <source>
        <dbReference type="ARBA" id="ARBA00022989"/>
    </source>
</evidence>
<evidence type="ECO:0000256" key="5">
    <source>
        <dbReference type="ARBA" id="ARBA00023136"/>
    </source>
</evidence>
<dbReference type="SUPFAM" id="SSF161070">
    <property type="entry name" value="SNF-like"/>
    <property type="match status" value="1"/>
</dbReference>
<dbReference type="Pfam" id="PF00209">
    <property type="entry name" value="SNF"/>
    <property type="match status" value="2"/>
</dbReference>
<reference evidence="7 8" key="1">
    <citation type="journal article" date="2017" name="ISME J.">
        <title>Energy and carbon metabolisms in a deep terrestrial subsurface fluid microbial community.</title>
        <authorList>
            <person name="Momper L."/>
            <person name="Jungbluth S.P."/>
            <person name="Lee M.D."/>
            <person name="Amend J.P."/>
        </authorList>
    </citation>
    <scope>NUCLEOTIDE SEQUENCE [LARGE SCALE GENOMIC DNA]</scope>
    <source>
        <strain evidence="7">SURF_26</strain>
    </source>
</reference>
<feature type="transmembrane region" description="Helical" evidence="6">
    <location>
        <begin position="99"/>
        <end position="129"/>
    </location>
</feature>
<feature type="transmembrane region" description="Helical" evidence="6">
    <location>
        <begin position="193"/>
        <end position="215"/>
    </location>
</feature>
<dbReference type="CDD" id="cd10334">
    <property type="entry name" value="SLC6sbd_u1"/>
    <property type="match status" value="1"/>
</dbReference>
<dbReference type="NCBIfam" id="NF037979">
    <property type="entry name" value="Na_transp"/>
    <property type="match status" value="1"/>
</dbReference>
<feature type="transmembrane region" description="Helical" evidence="6">
    <location>
        <begin position="483"/>
        <end position="503"/>
    </location>
</feature>
<organism evidence="7 8">
    <name type="scientific">Candidatus Auribacter fodinae</name>
    <dbReference type="NCBI Taxonomy" id="2093366"/>
    <lineage>
        <taxon>Bacteria</taxon>
        <taxon>Pseudomonadati</taxon>
        <taxon>Candidatus Auribacterota</taxon>
        <taxon>Candidatus Auribacteria</taxon>
        <taxon>Candidatus Auribacterales</taxon>
        <taxon>Candidatus Auribacteraceae</taxon>
        <taxon>Candidatus Auribacter</taxon>
    </lineage>
</organism>
<evidence type="ECO:0000256" key="2">
    <source>
        <dbReference type="ARBA" id="ARBA00022448"/>
    </source>
</evidence>
<dbReference type="InterPro" id="IPR000175">
    <property type="entry name" value="Na/ntran_symport"/>
</dbReference>
<proteinExistence type="predicted"/>
<evidence type="ECO:0000256" key="3">
    <source>
        <dbReference type="ARBA" id="ARBA00022692"/>
    </source>
</evidence>
<name>A0A3A4R1V3_9BACT</name>
<dbReference type="GO" id="GO:0035725">
    <property type="term" value="P:sodium ion transmembrane transport"/>
    <property type="evidence" value="ECO:0007669"/>
    <property type="project" value="TreeGrafter"/>
</dbReference>
<comment type="subcellular location">
    <subcellularLocation>
        <location evidence="1">Membrane</location>
        <topology evidence="1">Multi-pass membrane protein</topology>
    </subcellularLocation>
</comment>
<keyword evidence="5 6" id="KW-0472">Membrane</keyword>
<dbReference type="AlphaFoldDB" id="A0A3A4R1V3"/>
<dbReference type="PANTHER" id="PTHR11616">
    <property type="entry name" value="SODIUM/CHLORIDE DEPENDENT TRANSPORTER"/>
    <property type="match status" value="1"/>
</dbReference>
<keyword evidence="2" id="KW-0813">Transport</keyword>
<keyword evidence="4 6" id="KW-1133">Transmembrane helix</keyword>
<feature type="transmembrane region" description="Helical" evidence="6">
    <location>
        <begin position="272"/>
        <end position="297"/>
    </location>
</feature>
<feature type="transmembrane region" description="Helical" evidence="6">
    <location>
        <begin position="443"/>
        <end position="463"/>
    </location>
</feature>
<protein>
    <submittedName>
        <fullName evidence="7">Sodium-dependent transporter</fullName>
    </submittedName>
</protein>
<dbReference type="Proteomes" id="UP000266426">
    <property type="component" value="Unassembled WGS sequence"/>
</dbReference>
<comment type="caution">
    <text evidence="7">The sequence shown here is derived from an EMBL/GenBank/DDBJ whole genome shotgun (WGS) entry which is preliminary data.</text>
</comment>
<dbReference type="EMBL" id="QZJZ01000067">
    <property type="protein sequence ID" value="RJP58426.1"/>
    <property type="molecule type" value="Genomic_DNA"/>
</dbReference>
<evidence type="ECO:0000256" key="1">
    <source>
        <dbReference type="ARBA" id="ARBA00004141"/>
    </source>
</evidence>
<accession>A0A3A4R1V3</accession>